<evidence type="ECO:0000313" key="1">
    <source>
        <dbReference type="EMBL" id="QJA64737.1"/>
    </source>
</evidence>
<accession>A0A6M3J6C8</accession>
<organism evidence="1">
    <name type="scientific">viral metagenome</name>
    <dbReference type="NCBI Taxonomy" id="1070528"/>
    <lineage>
        <taxon>unclassified sequences</taxon>
        <taxon>metagenomes</taxon>
        <taxon>organismal metagenomes</taxon>
    </lineage>
</organism>
<dbReference type="AlphaFoldDB" id="A0A6M3J6C8"/>
<reference evidence="1" key="1">
    <citation type="submission" date="2020-03" db="EMBL/GenBank/DDBJ databases">
        <title>The deep terrestrial virosphere.</title>
        <authorList>
            <person name="Holmfeldt K."/>
            <person name="Nilsson E."/>
            <person name="Simone D."/>
            <person name="Lopez-Fernandez M."/>
            <person name="Wu X."/>
            <person name="de Brujin I."/>
            <person name="Lundin D."/>
            <person name="Andersson A."/>
            <person name="Bertilsson S."/>
            <person name="Dopson M."/>
        </authorList>
    </citation>
    <scope>NUCLEOTIDE SEQUENCE</scope>
    <source>
        <strain evidence="1">MM415B00468</strain>
        <strain evidence="2">TM448B00936</strain>
    </source>
</reference>
<gene>
    <name evidence="1" type="ORF">MM415B00468_0024</name>
    <name evidence="2" type="ORF">TM448B00936_0017</name>
</gene>
<dbReference type="EMBL" id="MT144675">
    <property type="protein sequence ID" value="QJH97157.1"/>
    <property type="molecule type" value="Genomic_DNA"/>
</dbReference>
<name>A0A6M3J6C8_9ZZZZ</name>
<sequence>MTLPKSVLGCAGLCWVAFGNPAQVEAFNGGTLRGLCWVCWVCTRAHACAFKRATTDGETLTQRKILYARTQKPNTPNTLNTDSLKVLIYKDFKCVGFVLGWAFCVGLLRIAGVLR</sequence>
<protein>
    <submittedName>
        <fullName evidence="1">Uncharacterized protein</fullName>
    </submittedName>
</protein>
<dbReference type="EMBL" id="MT141525">
    <property type="protein sequence ID" value="QJA64737.1"/>
    <property type="molecule type" value="Genomic_DNA"/>
</dbReference>
<evidence type="ECO:0000313" key="2">
    <source>
        <dbReference type="EMBL" id="QJH97157.1"/>
    </source>
</evidence>
<proteinExistence type="predicted"/>